<keyword evidence="2" id="KW-1185">Reference proteome</keyword>
<name>A0ABD1S081_9LAMI</name>
<dbReference type="AlphaFoldDB" id="A0ABD1S081"/>
<dbReference type="EMBL" id="JBFOLJ010000011">
    <property type="protein sequence ID" value="KAL2493846.1"/>
    <property type="molecule type" value="Genomic_DNA"/>
</dbReference>
<reference evidence="2" key="1">
    <citation type="submission" date="2024-07" db="EMBL/GenBank/DDBJ databases">
        <title>Two chromosome-level genome assemblies of Korean endemic species Abeliophyllum distichum and Forsythia ovata (Oleaceae).</title>
        <authorList>
            <person name="Jang H."/>
        </authorList>
    </citation>
    <scope>NUCLEOTIDE SEQUENCE [LARGE SCALE GENOMIC DNA]</scope>
</reference>
<evidence type="ECO:0000313" key="1">
    <source>
        <dbReference type="EMBL" id="KAL2493846.1"/>
    </source>
</evidence>
<protein>
    <submittedName>
        <fullName evidence="1">Uncharacterized protein</fullName>
    </submittedName>
</protein>
<gene>
    <name evidence="1" type="ORF">Fot_37603</name>
</gene>
<dbReference type="Proteomes" id="UP001604277">
    <property type="component" value="Unassembled WGS sequence"/>
</dbReference>
<accession>A0ABD1S081</accession>
<proteinExistence type="predicted"/>
<evidence type="ECO:0000313" key="2">
    <source>
        <dbReference type="Proteomes" id="UP001604277"/>
    </source>
</evidence>
<comment type="caution">
    <text evidence="1">The sequence shown here is derived from an EMBL/GenBank/DDBJ whole genome shotgun (WGS) entry which is preliminary data.</text>
</comment>
<sequence length="112" mass="12241">MSYKGTELMDAYSVLLRKLLLKSSNKQIIDVATSQRAESSKSLAVPSPTLANEPRSSATEMITVYAATCPIAREKRLDKSSAMQNRQKGSWASNPLTGYKLLPSTLRGSFVT</sequence>
<organism evidence="1 2">
    <name type="scientific">Forsythia ovata</name>
    <dbReference type="NCBI Taxonomy" id="205694"/>
    <lineage>
        <taxon>Eukaryota</taxon>
        <taxon>Viridiplantae</taxon>
        <taxon>Streptophyta</taxon>
        <taxon>Embryophyta</taxon>
        <taxon>Tracheophyta</taxon>
        <taxon>Spermatophyta</taxon>
        <taxon>Magnoliopsida</taxon>
        <taxon>eudicotyledons</taxon>
        <taxon>Gunneridae</taxon>
        <taxon>Pentapetalae</taxon>
        <taxon>asterids</taxon>
        <taxon>lamiids</taxon>
        <taxon>Lamiales</taxon>
        <taxon>Oleaceae</taxon>
        <taxon>Forsythieae</taxon>
        <taxon>Forsythia</taxon>
    </lineage>
</organism>